<keyword evidence="2" id="KW-1185">Reference proteome</keyword>
<sequence>MRYYLVALFDNEDYKKIEKIQKSIAREYNIYNSLPMLHITLEVIDNPDVDKLEKVIRKILEPYKKFKVQISGVICFEPPYKSVNLKVEGKGYINRLCRTINETLKLYGFRVRKNIENWDIHISLANTNFSSREWSYNEYSTACSNLKQDRICEMITINKIELWKPINDKKRMVVKSIPLKDF</sequence>
<dbReference type="AlphaFoldDB" id="A0Q0H8"/>
<dbReference type="HOGENOM" id="CLU_1479595_0_0_9"/>
<dbReference type="PATRIC" id="fig|386415.7.peg.1162"/>
<reference evidence="1 2" key="1">
    <citation type="journal article" date="2006" name="Nat. Biotechnol.">
        <title>The genome and transcriptomes of the anti-tumor agent Clostridium novyi-NT.</title>
        <authorList>
            <person name="Bettegowda C."/>
            <person name="Huang X."/>
            <person name="Lin J."/>
            <person name="Cheong I."/>
            <person name="Kohli M."/>
            <person name="Szabo S.A."/>
            <person name="Zhang X."/>
            <person name="Diaz L.A. Jr."/>
            <person name="Velculescu V.E."/>
            <person name="Parmigiani G."/>
            <person name="Kinzler K.W."/>
            <person name="Vogelstein B."/>
            <person name="Zhou S."/>
        </authorList>
    </citation>
    <scope>NUCLEOTIDE SEQUENCE [LARGE SCALE GENOMIC DNA]</scope>
    <source>
        <strain evidence="1 2">NT</strain>
    </source>
</reference>
<organism evidence="1 2">
    <name type="scientific">Clostridium novyi (strain NT)</name>
    <dbReference type="NCBI Taxonomy" id="386415"/>
    <lineage>
        <taxon>Bacteria</taxon>
        <taxon>Bacillati</taxon>
        <taxon>Bacillota</taxon>
        <taxon>Clostridia</taxon>
        <taxon>Eubacteriales</taxon>
        <taxon>Clostridiaceae</taxon>
        <taxon>Clostridium</taxon>
    </lineage>
</organism>
<dbReference type="RefSeq" id="WP_011722130.1">
    <property type="nucleotide sequence ID" value="NC_008593.1"/>
</dbReference>
<dbReference type="Proteomes" id="UP000008220">
    <property type="component" value="Chromosome"/>
</dbReference>
<protein>
    <submittedName>
        <fullName evidence="1">Conserved protein</fullName>
    </submittedName>
</protein>
<gene>
    <name evidence="1" type="ordered locus">NT01CX_2057</name>
</gene>
<dbReference type="InterPro" id="IPR009097">
    <property type="entry name" value="Cyclic_Pdiesterase"/>
</dbReference>
<evidence type="ECO:0000313" key="1">
    <source>
        <dbReference type="EMBL" id="ABK62140.1"/>
    </source>
</evidence>
<proteinExistence type="predicted"/>
<dbReference type="KEGG" id="cno:NT01CX_2057"/>
<name>A0Q0H8_CLONN</name>
<dbReference type="EMBL" id="CP000382">
    <property type="protein sequence ID" value="ABK62140.1"/>
    <property type="molecule type" value="Genomic_DNA"/>
</dbReference>
<dbReference type="STRING" id="386415.NT01CX_2057"/>
<accession>A0Q0H8</accession>
<dbReference type="eggNOG" id="COG1514">
    <property type="taxonomic scope" value="Bacteria"/>
</dbReference>
<evidence type="ECO:0000313" key="2">
    <source>
        <dbReference type="Proteomes" id="UP000008220"/>
    </source>
</evidence>
<dbReference type="SUPFAM" id="SSF55144">
    <property type="entry name" value="LigT-like"/>
    <property type="match status" value="1"/>
</dbReference>
<dbReference type="Pfam" id="PF13563">
    <property type="entry name" value="2_5_RNA_ligase2"/>
    <property type="match status" value="1"/>
</dbReference>
<dbReference type="Gene3D" id="3.90.1140.10">
    <property type="entry name" value="Cyclic phosphodiesterase"/>
    <property type="match status" value="1"/>
</dbReference>